<evidence type="ECO:0000313" key="7">
    <source>
        <dbReference type="EMBL" id="TFY63520.1"/>
    </source>
</evidence>
<evidence type="ECO:0000259" key="6">
    <source>
        <dbReference type="Pfam" id="PF03081"/>
    </source>
</evidence>
<keyword evidence="8" id="KW-1185">Reference proteome</keyword>
<dbReference type="GO" id="GO:0015031">
    <property type="term" value="P:protein transport"/>
    <property type="evidence" value="ECO:0007669"/>
    <property type="project" value="UniProtKB-KW"/>
</dbReference>
<comment type="subcellular location">
    <subcellularLocation>
        <location evidence="4">Bud</location>
    </subcellularLocation>
    <subcellularLocation>
        <location evidence="4">Bud neck</location>
    </subcellularLocation>
</comment>
<dbReference type="GO" id="GO:0006887">
    <property type="term" value="P:exocytosis"/>
    <property type="evidence" value="ECO:0007669"/>
    <property type="project" value="UniProtKB-KW"/>
</dbReference>
<evidence type="ECO:0000256" key="5">
    <source>
        <dbReference type="SAM" id="MobiDB-lite"/>
    </source>
</evidence>
<organism evidence="7 8">
    <name type="scientific">Dentipellis fragilis</name>
    <dbReference type="NCBI Taxonomy" id="205917"/>
    <lineage>
        <taxon>Eukaryota</taxon>
        <taxon>Fungi</taxon>
        <taxon>Dikarya</taxon>
        <taxon>Basidiomycota</taxon>
        <taxon>Agaricomycotina</taxon>
        <taxon>Agaricomycetes</taxon>
        <taxon>Russulales</taxon>
        <taxon>Hericiaceae</taxon>
        <taxon>Dentipellis</taxon>
    </lineage>
</organism>
<dbReference type="STRING" id="205917.A0A4Y9YNU2"/>
<comment type="function">
    <text evidence="4">Involved in the secretory pathway as part of the exocyst complex which tethers secretory vesicles to the sites of exocytosis. Also plays a role in the assembly of the exocyst.</text>
</comment>
<evidence type="ECO:0000313" key="8">
    <source>
        <dbReference type="Proteomes" id="UP000298327"/>
    </source>
</evidence>
<dbReference type="EMBL" id="SEOQ01000412">
    <property type="protein sequence ID" value="TFY63520.1"/>
    <property type="molecule type" value="Genomic_DNA"/>
</dbReference>
<sequence length="614" mass="67152">MDDETAEIELLEQNLNKTRQISQRMTTILTSFDGRLVKLEKSILPLYNSTQILTKRGINIDSALQKIYEVASNQEGIAAEEALILRGPQSDELEAYTSALERLNASIAFTSGDRGARDTARLLDTGTKKLAQLFTKRIAEASSGTPPDSGMPPAPPRDQLRPLVAALRALPLPATHPSHPASAAVLSTLKEAQRGYAEMRGAWVKKCWEGRGRRMLERVETEGEGNAGAAGKEVGRWVDSLLDAIQAEHTLLDDVAPLPSQPHLAAAHAALLGPPLSLVSSTLSSLTSVIKRSLHRYTFLALAVYGTLSSLQPHWDAVISASISGSNGAQKADGFNALKEAVHALRGVCMRSFPEFLADVKMAALGKPGAELGTGIADFTASTIRYLEQLPDVREAVGAVLLALGDGNWRMGDGVQVNKGPKLGEGSEKVILEHYVYDVVSTLLTSLTTLSRTSRRPAFGSVFLLNNVSHLRTALLRPRAPIYSLLPKPTQESIHSAFRTAKATYFDASFSPLIQALADDKDKVGSGSKAATKEKFTRFFDLLEEVRERHRLARVLEDDEDDRGMLADEVTKLVVPTLQRFVQRHKEKEFSKNPQKYIKLSPEEVEAQIRSFYE</sequence>
<dbReference type="OrthoDB" id="1922221at2759"/>
<dbReference type="Proteomes" id="UP000298327">
    <property type="component" value="Unassembled WGS sequence"/>
</dbReference>
<feature type="domain" description="Exocyst complex subunit Exo70 C-terminal" evidence="6">
    <location>
        <begin position="241"/>
        <end position="610"/>
    </location>
</feature>
<proteinExistence type="inferred from homology"/>
<keyword evidence="3 4" id="KW-0268">Exocytosis</keyword>
<dbReference type="AlphaFoldDB" id="A0A4Y9YNU2"/>
<dbReference type="GO" id="GO:0005546">
    <property type="term" value="F:phosphatidylinositol-4,5-bisphosphate binding"/>
    <property type="evidence" value="ECO:0007669"/>
    <property type="project" value="InterPro"/>
</dbReference>
<keyword evidence="2 4" id="KW-0813">Transport</keyword>
<evidence type="ECO:0000256" key="1">
    <source>
        <dbReference type="ARBA" id="ARBA00006756"/>
    </source>
</evidence>
<dbReference type="SUPFAM" id="SSF74788">
    <property type="entry name" value="Cullin repeat-like"/>
    <property type="match status" value="1"/>
</dbReference>
<evidence type="ECO:0000256" key="4">
    <source>
        <dbReference type="RuleBase" id="RU365026"/>
    </source>
</evidence>
<feature type="region of interest" description="Disordered" evidence="5">
    <location>
        <begin position="139"/>
        <end position="159"/>
    </location>
</feature>
<evidence type="ECO:0000256" key="2">
    <source>
        <dbReference type="ARBA" id="ARBA00022448"/>
    </source>
</evidence>
<protein>
    <recommendedName>
        <fullName evidence="4">Exocyst complex protein EXO70</fullName>
    </recommendedName>
</protein>
<comment type="caution">
    <text evidence="7">The sequence shown here is derived from an EMBL/GenBank/DDBJ whole genome shotgun (WGS) entry which is preliminary data.</text>
</comment>
<dbReference type="Pfam" id="PF03081">
    <property type="entry name" value="Exo70_C"/>
    <property type="match status" value="1"/>
</dbReference>
<dbReference type="GO" id="GO:0000145">
    <property type="term" value="C:exocyst"/>
    <property type="evidence" value="ECO:0007669"/>
    <property type="project" value="InterPro"/>
</dbReference>
<dbReference type="PANTHER" id="PTHR12542:SF41">
    <property type="entry name" value="EXOCYST COMPLEX COMPONENT 7"/>
    <property type="match status" value="1"/>
</dbReference>
<gene>
    <name evidence="7" type="ORF">EVG20_g6281</name>
</gene>
<dbReference type="Gene3D" id="1.20.1280.170">
    <property type="entry name" value="Exocyst complex component Exo70"/>
    <property type="match status" value="1"/>
</dbReference>
<keyword evidence="4" id="KW-0653">Protein transport</keyword>
<dbReference type="GO" id="GO:0005935">
    <property type="term" value="C:cellular bud neck"/>
    <property type="evidence" value="ECO:0007669"/>
    <property type="project" value="UniProtKB-SubCell"/>
</dbReference>
<dbReference type="InterPro" id="IPR046364">
    <property type="entry name" value="Exo70_C"/>
</dbReference>
<dbReference type="PANTHER" id="PTHR12542">
    <property type="entry name" value="EXOCYST COMPLEX PROTEIN EXO70"/>
    <property type="match status" value="1"/>
</dbReference>
<accession>A0A4Y9YNU2</accession>
<reference evidence="7 8" key="1">
    <citation type="submission" date="2019-02" db="EMBL/GenBank/DDBJ databases">
        <title>Genome sequencing of the rare red list fungi Dentipellis fragilis.</title>
        <authorList>
            <person name="Buettner E."/>
            <person name="Kellner H."/>
        </authorList>
    </citation>
    <scope>NUCLEOTIDE SEQUENCE [LARGE SCALE GENOMIC DNA]</scope>
    <source>
        <strain evidence="7 8">DSM 105465</strain>
    </source>
</reference>
<name>A0A4Y9YNU2_9AGAM</name>
<dbReference type="InterPro" id="IPR016159">
    <property type="entry name" value="Cullin_repeat-like_dom_sf"/>
</dbReference>
<evidence type="ECO:0000256" key="3">
    <source>
        <dbReference type="ARBA" id="ARBA00022483"/>
    </source>
</evidence>
<dbReference type="InterPro" id="IPR004140">
    <property type="entry name" value="Exo70"/>
</dbReference>
<comment type="similarity">
    <text evidence="1 4">Belongs to the EXO70 family.</text>
</comment>